<comment type="caution">
    <text evidence="1">The sequence shown here is derived from an EMBL/GenBank/DDBJ whole genome shotgun (WGS) entry which is preliminary data.</text>
</comment>
<organism evidence="1 2">
    <name type="scientific">Scophthalmus maximus</name>
    <name type="common">Turbot</name>
    <name type="synonym">Psetta maxima</name>
    <dbReference type="NCBI Taxonomy" id="52904"/>
    <lineage>
        <taxon>Eukaryota</taxon>
        <taxon>Metazoa</taxon>
        <taxon>Chordata</taxon>
        <taxon>Craniata</taxon>
        <taxon>Vertebrata</taxon>
        <taxon>Euteleostomi</taxon>
        <taxon>Actinopterygii</taxon>
        <taxon>Neopterygii</taxon>
        <taxon>Teleostei</taxon>
        <taxon>Neoteleostei</taxon>
        <taxon>Acanthomorphata</taxon>
        <taxon>Carangaria</taxon>
        <taxon>Pleuronectiformes</taxon>
        <taxon>Pleuronectoidei</taxon>
        <taxon>Scophthalmidae</taxon>
        <taxon>Scophthalmus</taxon>
    </lineage>
</organism>
<accession>A0A6A4TAX7</accession>
<dbReference type="Proteomes" id="UP000438429">
    <property type="component" value="Unassembled WGS sequence"/>
</dbReference>
<sequence>MQSVMIPAPFSPSSRFWSVCVSAPLIPCDSLCCLASPSLSDFSPAGNFLFLKMWHLHMPSSESGSEKLTPTSYQLPSYSALLRRRLCCADLNELRAKSAATLSKNMLITIVYGECNPFAVLTAQKMHLPIGFGKRFLSGSVYDGALSPFFISPLVKNQQGQSYFSSSVTPQLGASTDVGTKVSCTAVTDQQQTGPLTKGGGQLLDDVRCCKLTASRKNKENQCDSTIFHPMLEVAHLELSVLHATAGLLQIKSPQCDCNRIFIGTFVELKAQIKGTVILSIHKGRANVNVPMSLHSYCRIVESWVTGNEITPL</sequence>
<proteinExistence type="predicted"/>
<dbReference type="AlphaFoldDB" id="A0A6A4TAX7"/>
<evidence type="ECO:0000313" key="2">
    <source>
        <dbReference type="Proteomes" id="UP000438429"/>
    </source>
</evidence>
<reference evidence="1 2" key="1">
    <citation type="submission" date="2019-06" db="EMBL/GenBank/DDBJ databases">
        <title>Draft genomes of female and male turbot (Scophthalmus maximus).</title>
        <authorList>
            <person name="Xu H."/>
            <person name="Xu X.-W."/>
            <person name="Shao C."/>
            <person name="Chen S."/>
        </authorList>
    </citation>
    <scope>NUCLEOTIDE SEQUENCE [LARGE SCALE GENOMIC DNA]</scope>
    <source>
        <strain evidence="1">Ysfricsl-2016a</strain>
        <tissue evidence="1">Blood</tissue>
    </source>
</reference>
<name>A0A6A4TAX7_SCOMX</name>
<dbReference type="EMBL" id="VEVO01000007">
    <property type="protein sequence ID" value="KAF0040081.1"/>
    <property type="molecule type" value="Genomic_DNA"/>
</dbReference>
<protein>
    <submittedName>
        <fullName evidence="1">Uncharacterized protein</fullName>
    </submittedName>
</protein>
<gene>
    <name evidence="1" type="ORF">F2P81_008316</name>
</gene>
<evidence type="ECO:0000313" key="1">
    <source>
        <dbReference type="EMBL" id="KAF0040081.1"/>
    </source>
</evidence>